<comment type="caution">
    <text evidence="1">The sequence shown here is derived from an EMBL/GenBank/DDBJ whole genome shotgun (WGS) entry which is preliminary data.</text>
</comment>
<dbReference type="InterPro" id="IPR058522">
    <property type="entry name" value="DUF8209"/>
</dbReference>
<gene>
    <name evidence="1" type="ORF">SY86_10860</name>
</gene>
<dbReference type="AlphaFoldDB" id="A0A0M2KEY8"/>
<dbReference type="PATRIC" id="fig|65700.7.peg.2748"/>
<keyword evidence="2" id="KW-1185">Reference proteome</keyword>
<reference evidence="1 2" key="1">
    <citation type="submission" date="2015-01" db="EMBL/GenBank/DDBJ databases">
        <title>Erwinia tracheiphila.</title>
        <authorList>
            <person name="Shapiro L.R."/>
        </authorList>
    </citation>
    <scope>NUCLEOTIDE SEQUENCE [LARGE SCALE GENOMIC DNA]</scope>
    <source>
        <strain evidence="1 2">BuffGH</strain>
    </source>
</reference>
<name>A0A0M2KEY8_9GAMM</name>
<dbReference type="EMBL" id="JXNU01000003">
    <property type="protein sequence ID" value="KKF35813.1"/>
    <property type="molecule type" value="Genomic_DNA"/>
</dbReference>
<evidence type="ECO:0000313" key="1">
    <source>
        <dbReference type="EMBL" id="KKF35813.1"/>
    </source>
</evidence>
<dbReference type="Pfam" id="PF26636">
    <property type="entry name" value="DUF8209"/>
    <property type="match status" value="1"/>
</dbReference>
<proteinExistence type="predicted"/>
<organism evidence="1 2">
    <name type="scientific">Erwinia tracheiphila</name>
    <dbReference type="NCBI Taxonomy" id="65700"/>
    <lineage>
        <taxon>Bacteria</taxon>
        <taxon>Pseudomonadati</taxon>
        <taxon>Pseudomonadota</taxon>
        <taxon>Gammaproteobacteria</taxon>
        <taxon>Enterobacterales</taxon>
        <taxon>Erwiniaceae</taxon>
        <taxon>Erwinia</taxon>
    </lineage>
</organism>
<evidence type="ECO:0000313" key="2">
    <source>
        <dbReference type="Proteomes" id="UP000033924"/>
    </source>
</evidence>
<accession>A0A0M2KEY8</accession>
<sequence>MSDVIAPGLIILGQHIKSTRGATKGARWIPISGIAFMFSDIATAAWKATVTYNHIVRKEDRLWN</sequence>
<protein>
    <submittedName>
        <fullName evidence="1">Uncharacterized protein</fullName>
    </submittedName>
</protein>
<dbReference type="STRING" id="65700.SY86_10860"/>
<dbReference type="Proteomes" id="UP000033924">
    <property type="component" value="Unassembled WGS sequence"/>
</dbReference>